<keyword evidence="8" id="KW-1185">Reference proteome</keyword>
<sequence>MLVLTRKVEQSIKIGDDIEITVLGIDEDKVSIGIIAPKSMPIYRKEIYLQIQEANIQAAKSDPQKLKTWLETKHN</sequence>
<dbReference type="FunFam" id="2.60.40.4380:FF:000002">
    <property type="entry name" value="Translational regulator CsrA"/>
    <property type="match status" value="1"/>
</dbReference>
<evidence type="ECO:0000256" key="3">
    <source>
        <dbReference type="ARBA" id="ARBA00022795"/>
    </source>
</evidence>
<dbReference type="EMBL" id="CP002360">
    <property type="protein sequence ID" value="AEE97512.1"/>
    <property type="molecule type" value="Genomic_DNA"/>
</dbReference>
<protein>
    <recommendedName>
        <fullName evidence="6">Translational regulator CsrA</fullName>
    </recommendedName>
</protein>
<dbReference type="Proteomes" id="UP000008457">
    <property type="component" value="Chromosome"/>
</dbReference>
<dbReference type="GO" id="GO:0044781">
    <property type="term" value="P:bacterial-type flagellum organization"/>
    <property type="evidence" value="ECO:0007669"/>
    <property type="project" value="UniProtKB-KW"/>
</dbReference>
<dbReference type="Pfam" id="PF02599">
    <property type="entry name" value="CsrA"/>
    <property type="match status" value="1"/>
</dbReference>
<keyword evidence="4 6" id="KW-0810">Translation regulation</keyword>
<comment type="function">
    <text evidence="6">A translational regulator that binds mRNA to regulate translation initiation and/or mRNA stability. Usually binds in the 5'-UTR at or near the Shine-Dalgarno sequence preventing ribosome-binding, thus repressing translation. Its main target seems to be the major flagellin gene, while its function is anatagonized by FliW.</text>
</comment>
<name>F3ZWA3_MAHA5</name>
<dbReference type="SUPFAM" id="SSF117130">
    <property type="entry name" value="CsrA-like"/>
    <property type="match status" value="1"/>
</dbReference>
<dbReference type="KEGG" id="mas:Mahau_2346"/>
<evidence type="ECO:0000256" key="2">
    <source>
        <dbReference type="ARBA" id="ARBA00022491"/>
    </source>
</evidence>
<dbReference type="GO" id="GO:0006109">
    <property type="term" value="P:regulation of carbohydrate metabolic process"/>
    <property type="evidence" value="ECO:0007669"/>
    <property type="project" value="InterPro"/>
</dbReference>
<dbReference type="NCBIfam" id="NF002469">
    <property type="entry name" value="PRK01712.1"/>
    <property type="match status" value="1"/>
</dbReference>
<dbReference type="NCBIfam" id="TIGR00202">
    <property type="entry name" value="csrA"/>
    <property type="match status" value="1"/>
</dbReference>
<organism evidence="7 8">
    <name type="scientific">Mahella australiensis (strain DSM 15567 / CIP 107919 / 50-1 BON)</name>
    <dbReference type="NCBI Taxonomy" id="697281"/>
    <lineage>
        <taxon>Bacteria</taxon>
        <taxon>Bacillati</taxon>
        <taxon>Bacillota</taxon>
        <taxon>Clostridia</taxon>
        <taxon>Thermoanaerobacterales</taxon>
        <taxon>Thermoanaerobacterales Family IV. Incertae Sedis</taxon>
        <taxon>Mahella</taxon>
    </lineage>
</organism>
<dbReference type="eggNOG" id="COG1551">
    <property type="taxonomic scope" value="Bacteria"/>
</dbReference>
<dbReference type="HOGENOM" id="CLU_164837_0_2_9"/>
<reference evidence="7 8" key="2">
    <citation type="journal article" date="2011" name="Stand. Genomic Sci.">
        <title>Complete genome sequence of Mahella australiensis type strain (50-1 BON).</title>
        <authorList>
            <person name="Sikorski J."/>
            <person name="Teshima H."/>
            <person name="Nolan M."/>
            <person name="Lucas S."/>
            <person name="Hammon N."/>
            <person name="Deshpande S."/>
            <person name="Cheng J.F."/>
            <person name="Pitluck S."/>
            <person name="Liolios K."/>
            <person name="Pagani I."/>
            <person name="Ivanova N."/>
            <person name="Huntemann M."/>
            <person name="Mavromatis K."/>
            <person name="Ovchinikova G."/>
            <person name="Pati A."/>
            <person name="Tapia R."/>
            <person name="Han C."/>
            <person name="Goodwin L."/>
            <person name="Chen A."/>
            <person name="Palaniappan K."/>
            <person name="Land M."/>
            <person name="Hauser L."/>
            <person name="Ngatchou-Djao O.D."/>
            <person name="Rohde M."/>
            <person name="Pukall R."/>
            <person name="Spring S."/>
            <person name="Abt B."/>
            <person name="Goker M."/>
            <person name="Detter J.C."/>
            <person name="Woyke T."/>
            <person name="Bristow J."/>
            <person name="Markowitz V."/>
            <person name="Hugenholtz P."/>
            <person name="Eisen J.A."/>
            <person name="Kyrpides N.C."/>
            <person name="Klenk H.P."/>
            <person name="Lapidus A."/>
        </authorList>
    </citation>
    <scope>NUCLEOTIDE SEQUENCE [LARGE SCALE GENOMIC DNA]</scope>
    <source>
        <strain evidence="8">DSM 15567 / CIP 107919 / 50-1 BON</strain>
    </source>
</reference>
<dbReference type="OrthoDB" id="9809061at2"/>
<dbReference type="GO" id="GO:0048027">
    <property type="term" value="F:mRNA 5'-UTR binding"/>
    <property type="evidence" value="ECO:0007669"/>
    <property type="project" value="UniProtKB-UniRule"/>
</dbReference>
<dbReference type="AlphaFoldDB" id="F3ZWA3"/>
<dbReference type="PANTHER" id="PTHR34984:SF1">
    <property type="entry name" value="CARBON STORAGE REGULATOR"/>
    <property type="match status" value="1"/>
</dbReference>
<dbReference type="InterPro" id="IPR036107">
    <property type="entry name" value="CsrA_sf"/>
</dbReference>
<dbReference type="Gene3D" id="2.60.40.4380">
    <property type="entry name" value="Translational regulator CsrA"/>
    <property type="match status" value="1"/>
</dbReference>
<dbReference type="STRING" id="697281.Mahau_2346"/>
<accession>F3ZWA3</accession>
<dbReference type="InterPro" id="IPR003751">
    <property type="entry name" value="CsrA"/>
</dbReference>
<proteinExistence type="inferred from homology"/>
<dbReference type="GO" id="GO:0006402">
    <property type="term" value="P:mRNA catabolic process"/>
    <property type="evidence" value="ECO:0007669"/>
    <property type="project" value="InterPro"/>
</dbReference>
<dbReference type="PANTHER" id="PTHR34984">
    <property type="entry name" value="CARBON STORAGE REGULATOR"/>
    <property type="match status" value="1"/>
</dbReference>
<evidence type="ECO:0000256" key="6">
    <source>
        <dbReference type="HAMAP-Rule" id="MF_00167"/>
    </source>
</evidence>
<dbReference type="GO" id="GO:0045947">
    <property type="term" value="P:negative regulation of translational initiation"/>
    <property type="evidence" value="ECO:0007669"/>
    <property type="project" value="UniProtKB-UniRule"/>
</dbReference>
<keyword evidence="2 6" id="KW-0678">Repressor</keyword>
<evidence type="ECO:0000256" key="5">
    <source>
        <dbReference type="ARBA" id="ARBA00022884"/>
    </source>
</evidence>
<comment type="subcellular location">
    <subcellularLocation>
        <location evidence="6">Cytoplasm</location>
    </subcellularLocation>
</comment>
<gene>
    <name evidence="6" type="primary">csrA</name>
    <name evidence="7" type="ordered locus">Mahau_2346</name>
</gene>
<keyword evidence="3 6" id="KW-1005">Bacterial flagellum biogenesis</keyword>
<comment type="similarity">
    <text evidence="6">Belongs to the CsrA/RsmA family.</text>
</comment>
<dbReference type="HAMAP" id="MF_00167">
    <property type="entry name" value="CsrA"/>
    <property type="match status" value="1"/>
</dbReference>
<evidence type="ECO:0000256" key="4">
    <source>
        <dbReference type="ARBA" id="ARBA00022845"/>
    </source>
</evidence>
<dbReference type="GO" id="GO:0005829">
    <property type="term" value="C:cytosol"/>
    <property type="evidence" value="ECO:0007669"/>
    <property type="project" value="TreeGrafter"/>
</dbReference>
<dbReference type="RefSeq" id="WP_013781938.1">
    <property type="nucleotide sequence ID" value="NC_015520.1"/>
</dbReference>
<keyword evidence="1 6" id="KW-0963">Cytoplasm</keyword>
<evidence type="ECO:0000256" key="1">
    <source>
        <dbReference type="ARBA" id="ARBA00022490"/>
    </source>
</evidence>
<evidence type="ECO:0000313" key="7">
    <source>
        <dbReference type="EMBL" id="AEE97512.1"/>
    </source>
</evidence>
<evidence type="ECO:0000313" key="8">
    <source>
        <dbReference type="Proteomes" id="UP000008457"/>
    </source>
</evidence>
<dbReference type="GO" id="GO:1902208">
    <property type="term" value="P:regulation of bacterial-type flagellum assembly"/>
    <property type="evidence" value="ECO:0007669"/>
    <property type="project" value="UniProtKB-UniRule"/>
</dbReference>
<reference evidence="8" key="1">
    <citation type="submission" date="2010-11" db="EMBL/GenBank/DDBJ databases">
        <title>The complete genome of Mahella australiensis DSM 15567.</title>
        <authorList>
            <consortium name="US DOE Joint Genome Institute (JGI-PGF)"/>
            <person name="Lucas S."/>
            <person name="Copeland A."/>
            <person name="Lapidus A."/>
            <person name="Bruce D."/>
            <person name="Goodwin L."/>
            <person name="Pitluck S."/>
            <person name="Kyrpides N."/>
            <person name="Mavromatis K."/>
            <person name="Pagani I."/>
            <person name="Ivanova N."/>
            <person name="Teshima H."/>
            <person name="Brettin T."/>
            <person name="Detter J.C."/>
            <person name="Han C."/>
            <person name="Tapia R."/>
            <person name="Land M."/>
            <person name="Hauser L."/>
            <person name="Markowitz V."/>
            <person name="Cheng J.-F."/>
            <person name="Hugenholtz P."/>
            <person name="Woyke T."/>
            <person name="Wu D."/>
            <person name="Spring S."/>
            <person name="Pukall R."/>
            <person name="Steenblock K."/>
            <person name="Schneider S."/>
            <person name="Klenk H.-P."/>
            <person name="Eisen J.A."/>
        </authorList>
    </citation>
    <scope>NUCLEOTIDE SEQUENCE [LARGE SCALE GENOMIC DNA]</scope>
    <source>
        <strain evidence="8">DSM 15567 / CIP 107919 / 50-1 BON</strain>
    </source>
</reference>
<keyword evidence="5 6" id="KW-0694">RNA-binding</keyword>
<comment type="subunit">
    <text evidence="6">Homodimer; the beta-strands of each monomer intercalate to form a hydrophobic core, while the alpha-helices form wings that extend away from the core.</text>
</comment>